<dbReference type="Gene3D" id="1.20.930.40">
    <property type="entry name" value="Transferrin receptor-like, dimerisation domain"/>
    <property type="match status" value="1"/>
</dbReference>
<dbReference type="Pfam" id="PF04253">
    <property type="entry name" value="TFR_dimer"/>
    <property type="match status" value="1"/>
</dbReference>
<dbReference type="Pfam" id="PF02225">
    <property type="entry name" value="PA"/>
    <property type="match status" value="1"/>
</dbReference>
<dbReference type="InterPro" id="IPR007484">
    <property type="entry name" value="Peptidase_M28"/>
</dbReference>
<dbReference type="FunFam" id="3.40.630.10:FF:000101">
    <property type="entry name" value="N-acetylated alpha-linked acidic dipeptidase like 1"/>
    <property type="match status" value="1"/>
</dbReference>
<feature type="domain" description="PA" evidence="3">
    <location>
        <begin position="147"/>
        <end position="213"/>
    </location>
</feature>
<organism evidence="6 7">
    <name type="scientific">Emticicia aquatilis</name>
    <dbReference type="NCBI Taxonomy" id="1537369"/>
    <lineage>
        <taxon>Bacteria</taxon>
        <taxon>Pseudomonadati</taxon>
        <taxon>Bacteroidota</taxon>
        <taxon>Cytophagia</taxon>
        <taxon>Cytophagales</taxon>
        <taxon>Leadbetterellaceae</taxon>
        <taxon>Emticicia</taxon>
    </lineage>
</organism>
<name>A0A917DJS9_9BACT</name>
<evidence type="ECO:0000259" key="3">
    <source>
        <dbReference type="Pfam" id="PF02225"/>
    </source>
</evidence>
<evidence type="ECO:0000313" key="7">
    <source>
        <dbReference type="Proteomes" id="UP000609064"/>
    </source>
</evidence>
<dbReference type="GO" id="GO:0016787">
    <property type="term" value="F:hydrolase activity"/>
    <property type="evidence" value="ECO:0007669"/>
    <property type="project" value="UniProtKB-KW"/>
</dbReference>
<dbReference type="AlphaFoldDB" id="A0A917DJS9"/>
<sequence length="743" mass="82969">MKKVFPILFITILLTNTLTFAQNLLGFDAKNVQKQLDLETKFDARLNAKNLQEWMKQMSSKPHYVGSPHDRDNAVYMRDLFRSWGYEARIDTSYTLFPTPKTRQLELVSPTIFKASLVEPALKEDATSNQLKDHLPTYNCFSADGDVTAELVFVNYGTPADYEVLEKMGISVKGKIVIVKYGNSWRGLKPKLAAEKGAVGCIIYSDPKDDGYGQGEVYPQGPFRNEHGVQRGSVLDLPIQPGDPLTPNYGHTKNAKKLDYKEATSIMTIPVLPISYGDALPLLKAIGGRLAPESWAGQLPIAYHIGPGPAKVHLKLEFDFKVEPLFNVIAVMKGSEFPDQWILRGNHHDGWVFGAADPLSGMVAEMEEARAIGELAKTGWRPKRTIVFCAWDGEEPGLLGSTEWAETFQDELQKKAVVYLNSDGNERGFLYAGGSHTLEKFFNQVTRNVIDPQKNISVSERLRANMLVNGSSESKKEAKTRGDLRIGALGSGSDFTPFLQHLGISAMNVGFGGEGEGGEYHSIYDSYDMYIRFKDPDFAYGVALAKTMGRTVLRLSEAEVLPFDFQSFANTMQKYGSEVEELLESQKAKTEENNQLVKDGTYAAATDPKKPYTIQMLDEVPYINFAPLKNSLLRLEKSANAYTLAVKNSDKLSAAELKKLNEILYKAERSLLSTDGLPMRPWYKHQIYAPGYYTGYGVKTMPLVRESIEQRKWKDAEEGVKITAKALDNFTNQIDLALEVLKK</sequence>
<dbReference type="InterPro" id="IPR039373">
    <property type="entry name" value="Peptidase_M28B"/>
</dbReference>
<dbReference type="CDD" id="cd02121">
    <property type="entry name" value="PA_GCPII_like"/>
    <property type="match status" value="1"/>
</dbReference>
<dbReference type="SUPFAM" id="SSF53187">
    <property type="entry name" value="Zn-dependent exopeptidases"/>
    <property type="match status" value="1"/>
</dbReference>
<dbReference type="InterPro" id="IPR003137">
    <property type="entry name" value="PA_domain"/>
</dbReference>
<gene>
    <name evidence="6" type="ORF">GCM10011514_03240</name>
</gene>
<reference evidence="6" key="1">
    <citation type="journal article" date="2014" name="Int. J. Syst. Evol. Microbiol.">
        <title>Complete genome sequence of Corynebacterium casei LMG S-19264T (=DSM 44701T), isolated from a smear-ripened cheese.</title>
        <authorList>
            <consortium name="US DOE Joint Genome Institute (JGI-PGF)"/>
            <person name="Walter F."/>
            <person name="Albersmeier A."/>
            <person name="Kalinowski J."/>
            <person name="Ruckert C."/>
        </authorList>
    </citation>
    <scope>NUCLEOTIDE SEQUENCE</scope>
    <source>
        <strain evidence="6">CGMCC 1.15958</strain>
    </source>
</reference>
<keyword evidence="7" id="KW-1185">Reference proteome</keyword>
<evidence type="ECO:0000256" key="1">
    <source>
        <dbReference type="ARBA" id="ARBA00005634"/>
    </source>
</evidence>
<comment type="similarity">
    <text evidence="1">Belongs to the peptidase M28 family. M28B subfamily.</text>
</comment>
<dbReference type="SUPFAM" id="SSF52025">
    <property type="entry name" value="PA domain"/>
    <property type="match status" value="1"/>
</dbReference>
<dbReference type="InterPro" id="IPR036757">
    <property type="entry name" value="TFR-like_dimer_dom_sf"/>
</dbReference>
<accession>A0A917DJS9</accession>
<feature type="signal peptide" evidence="2">
    <location>
        <begin position="1"/>
        <end position="21"/>
    </location>
</feature>
<comment type="caution">
    <text evidence="6">The sequence shown here is derived from an EMBL/GenBank/DDBJ whole genome shotgun (WGS) entry which is preliminary data.</text>
</comment>
<protein>
    <submittedName>
        <fullName evidence="6">Folate hydrolase</fullName>
    </submittedName>
</protein>
<reference evidence="6" key="2">
    <citation type="submission" date="2020-09" db="EMBL/GenBank/DDBJ databases">
        <authorList>
            <person name="Sun Q."/>
            <person name="Zhou Y."/>
        </authorList>
    </citation>
    <scope>NUCLEOTIDE SEQUENCE</scope>
    <source>
        <strain evidence="6">CGMCC 1.15958</strain>
    </source>
</reference>
<evidence type="ECO:0000259" key="5">
    <source>
        <dbReference type="Pfam" id="PF04389"/>
    </source>
</evidence>
<evidence type="ECO:0000256" key="2">
    <source>
        <dbReference type="SAM" id="SignalP"/>
    </source>
</evidence>
<feature type="domain" description="Peptidase M28" evidence="5">
    <location>
        <begin position="327"/>
        <end position="528"/>
    </location>
</feature>
<feature type="domain" description="Transferrin receptor-like dimerisation" evidence="4">
    <location>
        <begin position="623"/>
        <end position="733"/>
    </location>
</feature>
<dbReference type="InterPro" id="IPR007365">
    <property type="entry name" value="TFR-like_dimer_dom"/>
</dbReference>
<keyword evidence="6" id="KW-0378">Hydrolase</keyword>
<keyword evidence="2" id="KW-0732">Signal</keyword>
<evidence type="ECO:0000313" key="6">
    <source>
        <dbReference type="EMBL" id="GGD42618.1"/>
    </source>
</evidence>
<evidence type="ECO:0000259" key="4">
    <source>
        <dbReference type="Pfam" id="PF04253"/>
    </source>
</evidence>
<dbReference type="Pfam" id="PF04389">
    <property type="entry name" value="Peptidase_M28"/>
    <property type="match status" value="1"/>
</dbReference>
<dbReference type="RefSeq" id="WP_188763977.1">
    <property type="nucleotide sequence ID" value="NZ_BMKK01000001.1"/>
</dbReference>
<proteinExistence type="inferred from homology"/>
<feature type="chain" id="PRO_5038056876" evidence="2">
    <location>
        <begin position="22"/>
        <end position="743"/>
    </location>
</feature>
<dbReference type="PANTHER" id="PTHR10404:SF46">
    <property type="entry name" value="VACUOLAR PROTEIN SORTING-ASSOCIATED PROTEIN 70"/>
    <property type="match status" value="1"/>
</dbReference>
<dbReference type="Proteomes" id="UP000609064">
    <property type="component" value="Unassembled WGS sequence"/>
</dbReference>
<dbReference type="PANTHER" id="PTHR10404">
    <property type="entry name" value="N-ACETYLATED-ALPHA-LINKED ACIDIC DIPEPTIDASE"/>
    <property type="match status" value="1"/>
</dbReference>
<dbReference type="InterPro" id="IPR046450">
    <property type="entry name" value="PA_dom_sf"/>
</dbReference>
<dbReference type="SUPFAM" id="SSF47672">
    <property type="entry name" value="Transferrin receptor-like dimerisation domain"/>
    <property type="match status" value="1"/>
</dbReference>
<dbReference type="EMBL" id="BMKK01000001">
    <property type="protein sequence ID" value="GGD42618.1"/>
    <property type="molecule type" value="Genomic_DNA"/>
</dbReference>
<dbReference type="Gene3D" id="3.50.30.30">
    <property type="match status" value="1"/>
</dbReference>
<dbReference type="Gene3D" id="3.40.630.10">
    <property type="entry name" value="Zn peptidases"/>
    <property type="match status" value="1"/>
</dbReference>